<keyword evidence="23" id="KW-0732">Signal</keyword>
<evidence type="ECO:0000256" key="11">
    <source>
        <dbReference type="ARBA" id="ARBA00022982"/>
    </source>
</evidence>
<evidence type="ECO:0000256" key="12">
    <source>
        <dbReference type="ARBA" id="ARBA00022989"/>
    </source>
</evidence>
<evidence type="ECO:0000256" key="10">
    <source>
        <dbReference type="ARBA" id="ARBA00022833"/>
    </source>
</evidence>
<dbReference type="InterPro" id="IPR002110">
    <property type="entry name" value="Ankyrin_rpt"/>
</dbReference>
<dbReference type="CDD" id="cd08544">
    <property type="entry name" value="Reeler"/>
    <property type="match status" value="1"/>
</dbReference>
<evidence type="ECO:0000256" key="19">
    <source>
        <dbReference type="PROSITE-ProRule" id="PRU00023"/>
    </source>
</evidence>
<feature type="transmembrane region" description="Helical" evidence="22">
    <location>
        <begin position="404"/>
        <end position="424"/>
    </location>
</feature>
<dbReference type="CDD" id="cd09628">
    <property type="entry name" value="DOMON_SDR_2_like"/>
    <property type="match status" value="1"/>
</dbReference>
<evidence type="ECO:0000256" key="23">
    <source>
        <dbReference type="SAM" id="SignalP"/>
    </source>
</evidence>
<keyword evidence="7" id="KW-0479">Metal-binding</keyword>
<keyword evidence="28" id="KW-1185">Reference proteome</keyword>
<dbReference type="GO" id="GO:0016020">
    <property type="term" value="C:membrane"/>
    <property type="evidence" value="ECO:0007669"/>
    <property type="project" value="UniProtKB-SubCell"/>
</dbReference>
<dbReference type="InterPro" id="IPR006593">
    <property type="entry name" value="Cyt_b561/ferric_Rdtase_TM"/>
</dbReference>
<keyword evidence="15" id="KW-0969">Cilium</keyword>
<dbReference type="Pfam" id="PF12796">
    <property type="entry name" value="Ank_2"/>
    <property type="match status" value="1"/>
</dbReference>
<keyword evidence="6 22" id="KW-0812">Transmembrane</keyword>
<dbReference type="SUPFAM" id="SSF144232">
    <property type="entry name" value="HIT/MYND zinc finger-like"/>
    <property type="match status" value="1"/>
</dbReference>
<evidence type="ECO:0000256" key="4">
    <source>
        <dbReference type="ARBA" id="ARBA00009195"/>
    </source>
</evidence>
<dbReference type="PANTHER" id="PTHR24150:SF8">
    <property type="entry name" value="ANKYRIN REPEAT AND MYND DOMAIN-CONTAINING PROTEIN 2"/>
    <property type="match status" value="1"/>
</dbReference>
<feature type="transmembrane region" description="Helical" evidence="22">
    <location>
        <begin position="486"/>
        <end position="506"/>
    </location>
</feature>
<feature type="domain" description="Reelin" evidence="26">
    <location>
        <begin position="18"/>
        <end position="190"/>
    </location>
</feature>
<dbReference type="Proteomes" id="UP001208570">
    <property type="component" value="Unassembled WGS sequence"/>
</dbReference>
<dbReference type="InterPro" id="IPR005018">
    <property type="entry name" value="DOMON_domain"/>
</dbReference>
<keyword evidence="16 22" id="KW-0472">Membrane</keyword>
<feature type="region of interest" description="Disordered" evidence="21">
    <location>
        <begin position="897"/>
        <end position="969"/>
    </location>
</feature>
<proteinExistence type="inferred from homology"/>
<keyword evidence="8" id="KW-0677">Repeat</keyword>
<feature type="signal peptide" evidence="23">
    <location>
        <begin position="1"/>
        <end position="23"/>
    </location>
</feature>
<dbReference type="Pfam" id="PF02014">
    <property type="entry name" value="Reeler"/>
    <property type="match status" value="1"/>
</dbReference>
<keyword evidence="11" id="KW-0249">Electron transport</keyword>
<dbReference type="Gene3D" id="1.25.40.20">
    <property type="entry name" value="Ankyrin repeat-containing domain"/>
    <property type="match status" value="1"/>
</dbReference>
<sequence length="969" mass="107743">MASLVQLLYPSLLCLVCVSTILGFGTDPEFGRSACLHLYPSGHEGEPQSTPSPYVVTVSGNSYNPGDLLIVTISSIDGRTPFRGFILQARSDEDPEQKVGDFIPNDNAKINCVVEGFGGKTVTHVDPSEKTSLSVTWIAPALAAGDVQFRATIIETFEIYWMDITSDVISGPKNINPQVVATTTKRTPDPAKVIDRKLVQTPIQASATGVDLSNCGMSKGCYRSPKECTDNCEYILTWTHNGTDLVQFELQGTMVNAEQYISMALSHDLFMDDDSVTECLYDVDSGSINIQQSYNERGHKDNSVLSNPISGLVANSLLGCYSEGVLTCRFARYVNPPPDVAKDEKVFGLNRDYHIFLAKGPVKNGMKGYHGNSKIVSGVKVNMATGELVNIGGTSGYPLIKAHGILMILAWMVCASFAALMPRYCKKAWPGKKIAGIDIWFRYEQLPLKAHPPLGIVTTILLILNPIMAVFRPAPTSSKRPIFNMLHFLVGLAAHILSVATMYIGIYMSKAAMPVWSVKIMGAYVVWHVVIEIALTVNKHCFTKSDTKTSAYVMKQTGDKEPTPASPAPNNVGTLDEVKALLGQPDVRVDCLDQSGMTPLQQAAYRGKNDICKLFLAHGADINSNHHQHGYTALMFAALSGQSQCTVVINNFIPKSDIEFYCEPQGLETEPKLPPHLCIPLYELVKHYNIHPVKTVDFYGDYKIQDKLSMIMQSHPELLDEMKKVQKVLDLLVEKMVKRKEVNEVLAIKFHYMSILVQECDKWQANKQDHLKGWIRRLCRGTESDGFLETQEKLIRSVVKSFPYLDSQLLQQIVKTLASVEIGDSPTALSVLNSALNGQQFASNDDQICNTCGEMKADKKCSACKSVFYCNVKCQKLDWTNHKKFCKRLQEERKEMEERKKQEEDINKENEPESIAKTDENESRLESNNITKLDEDVNSKDNKEDVMPNEHSQQISTTENGSLETPKDE</sequence>
<evidence type="ECO:0000256" key="20">
    <source>
        <dbReference type="PROSITE-ProRule" id="PRU00134"/>
    </source>
</evidence>
<keyword evidence="5" id="KW-0813">Transport</keyword>
<dbReference type="InterPro" id="IPR052452">
    <property type="entry name" value="Ankyrin-MYND_dom_contain_2"/>
</dbReference>
<evidence type="ECO:0000256" key="16">
    <source>
        <dbReference type="ARBA" id="ARBA00023136"/>
    </source>
</evidence>
<feature type="repeat" description="ANK" evidence="19">
    <location>
        <begin position="595"/>
        <end position="627"/>
    </location>
</feature>
<dbReference type="PROSITE" id="PS50297">
    <property type="entry name" value="ANK_REP_REGION"/>
    <property type="match status" value="1"/>
</dbReference>
<dbReference type="PANTHER" id="PTHR24150">
    <property type="entry name" value="ANKYRIN REPEAT AND MYND DOMAIN-CONTAINING PROTEIN 2"/>
    <property type="match status" value="1"/>
</dbReference>
<evidence type="ECO:0000259" key="25">
    <source>
        <dbReference type="PROSITE" id="PS50865"/>
    </source>
</evidence>
<name>A0AAD9MYY7_9ANNE</name>
<evidence type="ECO:0000256" key="5">
    <source>
        <dbReference type="ARBA" id="ARBA00022448"/>
    </source>
</evidence>
<dbReference type="GO" id="GO:0008270">
    <property type="term" value="F:zinc ion binding"/>
    <property type="evidence" value="ECO:0007669"/>
    <property type="project" value="UniProtKB-KW"/>
</dbReference>
<dbReference type="SUPFAM" id="SSF48403">
    <property type="entry name" value="Ankyrin repeat"/>
    <property type="match status" value="1"/>
</dbReference>
<feature type="domain" description="DOMON" evidence="24">
    <location>
        <begin position="232"/>
        <end position="360"/>
    </location>
</feature>
<evidence type="ECO:0000256" key="14">
    <source>
        <dbReference type="ARBA" id="ARBA00023043"/>
    </source>
</evidence>
<keyword evidence="13" id="KW-0408">Iron</keyword>
<dbReference type="PROSITE" id="PS50088">
    <property type="entry name" value="ANK_REPEAT"/>
    <property type="match status" value="1"/>
</dbReference>
<feature type="compositionally biased region" description="Basic and acidic residues" evidence="21">
    <location>
        <begin position="897"/>
        <end position="925"/>
    </location>
</feature>
<protein>
    <recommendedName>
        <fullName evidence="29">Ferric-chelate reductase 1</fullName>
    </recommendedName>
</protein>
<keyword evidence="14 19" id="KW-0040">ANK repeat</keyword>
<comment type="cofactor">
    <cofactor evidence="1">
        <name>heme b</name>
        <dbReference type="ChEBI" id="CHEBI:60344"/>
    </cofactor>
</comment>
<reference evidence="27" key="1">
    <citation type="journal article" date="2023" name="Mol. Biol. Evol.">
        <title>Third-Generation Sequencing Reveals the Adaptive Role of the Epigenome in Three Deep-Sea Polychaetes.</title>
        <authorList>
            <person name="Perez M."/>
            <person name="Aroh O."/>
            <person name="Sun Y."/>
            <person name="Lan Y."/>
            <person name="Juniper S.K."/>
            <person name="Young C.R."/>
            <person name="Angers B."/>
            <person name="Qian P.Y."/>
        </authorList>
    </citation>
    <scope>NUCLEOTIDE SEQUENCE</scope>
    <source>
        <strain evidence="27">P08H-3</strain>
    </source>
</reference>
<keyword evidence="12 22" id="KW-1133">Transmembrane helix</keyword>
<dbReference type="GO" id="GO:0005929">
    <property type="term" value="C:cilium"/>
    <property type="evidence" value="ECO:0007669"/>
    <property type="project" value="UniProtKB-SubCell"/>
</dbReference>
<evidence type="ECO:0000256" key="13">
    <source>
        <dbReference type="ARBA" id="ARBA00023004"/>
    </source>
</evidence>
<dbReference type="PROSITE" id="PS50865">
    <property type="entry name" value="ZF_MYND_2"/>
    <property type="match status" value="1"/>
</dbReference>
<dbReference type="PROSITE" id="PS01360">
    <property type="entry name" value="ZF_MYND_1"/>
    <property type="match status" value="1"/>
</dbReference>
<evidence type="ECO:0000256" key="18">
    <source>
        <dbReference type="ARBA" id="ARBA00023273"/>
    </source>
</evidence>
<keyword evidence="17" id="KW-0325">Glycoprotein</keyword>
<evidence type="ECO:0000256" key="8">
    <source>
        <dbReference type="ARBA" id="ARBA00022737"/>
    </source>
</evidence>
<evidence type="ECO:0000256" key="7">
    <source>
        <dbReference type="ARBA" id="ARBA00022723"/>
    </source>
</evidence>
<feature type="compositionally biased region" description="Basic and acidic residues" evidence="21">
    <location>
        <begin position="932"/>
        <end position="948"/>
    </location>
</feature>
<keyword evidence="10" id="KW-0862">Zinc</keyword>
<evidence type="ECO:0000259" key="26">
    <source>
        <dbReference type="PROSITE" id="PS51019"/>
    </source>
</evidence>
<dbReference type="Pfam" id="PF01753">
    <property type="entry name" value="zf-MYND"/>
    <property type="match status" value="1"/>
</dbReference>
<evidence type="ECO:0000256" key="2">
    <source>
        <dbReference type="ARBA" id="ARBA00004138"/>
    </source>
</evidence>
<dbReference type="InterPro" id="IPR036770">
    <property type="entry name" value="Ankyrin_rpt-contain_sf"/>
</dbReference>
<evidence type="ECO:0008006" key="29">
    <source>
        <dbReference type="Google" id="ProtNLM"/>
    </source>
</evidence>
<dbReference type="AlphaFoldDB" id="A0AAD9MYY7"/>
<evidence type="ECO:0000256" key="9">
    <source>
        <dbReference type="ARBA" id="ARBA00022771"/>
    </source>
</evidence>
<feature type="compositionally biased region" description="Polar residues" evidence="21">
    <location>
        <begin position="950"/>
        <end position="963"/>
    </location>
</feature>
<evidence type="ECO:0000256" key="15">
    <source>
        <dbReference type="ARBA" id="ARBA00023069"/>
    </source>
</evidence>
<keyword evidence="18" id="KW-0966">Cell projection</keyword>
<evidence type="ECO:0000256" key="22">
    <source>
        <dbReference type="SAM" id="Phobius"/>
    </source>
</evidence>
<feature type="transmembrane region" description="Helical" evidence="22">
    <location>
        <begin position="454"/>
        <end position="474"/>
    </location>
</feature>
<dbReference type="EMBL" id="JAODUP010000397">
    <property type="protein sequence ID" value="KAK2150640.1"/>
    <property type="molecule type" value="Genomic_DNA"/>
</dbReference>
<dbReference type="PROSITE" id="PS51019">
    <property type="entry name" value="REELIN"/>
    <property type="match status" value="1"/>
</dbReference>
<evidence type="ECO:0000313" key="27">
    <source>
        <dbReference type="EMBL" id="KAK2150640.1"/>
    </source>
</evidence>
<dbReference type="Gene3D" id="2.60.40.4060">
    <property type="entry name" value="Reeler domain"/>
    <property type="match status" value="1"/>
</dbReference>
<dbReference type="CDD" id="cd08760">
    <property type="entry name" value="Cyt_b561_FRRS1_like"/>
    <property type="match status" value="1"/>
</dbReference>
<evidence type="ECO:0000256" key="21">
    <source>
        <dbReference type="SAM" id="MobiDB-lite"/>
    </source>
</evidence>
<dbReference type="SMART" id="SM00248">
    <property type="entry name" value="ANK"/>
    <property type="match status" value="2"/>
</dbReference>
<feature type="domain" description="MYND-type" evidence="25">
    <location>
        <begin position="849"/>
        <end position="886"/>
    </location>
</feature>
<evidence type="ECO:0000256" key="1">
    <source>
        <dbReference type="ARBA" id="ARBA00001970"/>
    </source>
</evidence>
<organism evidence="27 28">
    <name type="scientific">Paralvinella palmiformis</name>
    <dbReference type="NCBI Taxonomy" id="53620"/>
    <lineage>
        <taxon>Eukaryota</taxon>
        <taxon>Metazoa</taxon>
        <taxon>Spiralia</taxon>
        <taxon>Lophotrochozoa</taxon>
        <taxon>Annelida</taxon>
        <taxon>Polychaeta</taxon>
        <taxon>Sedentaria</taxon>
        <taxon>Canalipalpata</taxon>
        <taxon>Terebellida</taxon>
        <taxon>Terebelliformia</taxon>
        <taxon>Alvinellidae</taxon>
        <taxon>Paralvinella</taxon>
    </lineage>
</organism>
<keyword evidence="9 20" id="KW-0863">Zinc-finger</keyword>
<evidence type="ECO:0000259" key="24">
    <source>
        <dbReference type="PROSITE" id="PS50836"/>
    </source>
</evidence>
<evidence type="ECO:0000256" key="3">
    <source>
        <dbReference type="ARBA" id="ARBA00004141"/>
    </source>
</evidence>
<gene>
    <name evidence="27" type="ORF">LSH36_397g02007</name>
</gene>
<dbReference type="Gene3D" id="6.10.140.2220">
    <property type="match status" value="1"/>
</dbReference>
<dbReference type="PROSITE" id="PS50836">
    <property type="entry name" value="DOMON"/>
    <property type="match status" value="1"/>
</dbReference>
<comment type="similarity">
    <text evidence="4">Belongs to the FRRS1 family.</text>
</comment>
<dbReference type="InterPro" id="IPR042307">
    <property type="entry name" value="Reeler_sf"/>
</dbReference>
<dbReference type="SMART" id="SM00665">
    <property type="entry name" value="B561"/>
    <property type="match status" value="1"/>
</dbReference>
<evidence type="ECO:0000313" key="28">
    <source>
        <dbReference type="Proteomes" id="UP001208570"/>
    </source>
</evidence>
<comment type="caution">
    <text evidence="27">The sequence shown here is derived from an EMBL/GenBank/DDBJ whole genome shotgun (WGS) entry which is preliminary data.</text>
</comment>
<dbReference type="Gene3D" id="1.20.120.1770">
    <property type="match status" value="1"/>
</dbReference>
<dbReference type="InterPro" id="IPR002861">
    <property type="entry name" value="Reeler_dom"/>
</dbReference>
<dbReference type="InterPro" id="IPR002893">
    <property type="entry name" value="Znf_MYND"/>
</dbReference>
<feature type="transmembrane region" description="Helical" evidence="22">
    <location>
        <begin position="518"/>
        <end position="537"/>
    </location>
</feature>
<evidence type="ECO:0000256" key="6">
    <source>
        <dbReference type="ARBA" id="ARBA00022692"/>
    </source>
</evidence>
<dbReference type="Pfam" id="PF03351">
    <property type="entry name" value="DOMON"/>
    <property type="match status" value="1"/>
</dbReference>
<accession>A0AAD9MYY7</accession>
<comment type="subcellular location">
    <subcellularLocation>
        <location evidence="2">Cell projection</location>
        <location evidence="2">Cilium</location>
    </subcellularLocation>
    <subcellularLocation>
        <location evidence="3">Membrane</location>
        <topology evidence="3">Multi-pass membrane protein</topology>
    </subcellularLocation>
</comment>
<evidence type="ECO:0000256" key="17">
    <source>
        <dbReference type="ARBA" id="ARBA00023180"/>
    </source>
</evidence>
<feature type="chain" id="PRO_5042263572" description="Ferric-chelate reductase 1" evidence="23">
    <location>
        <begin position="24"/>
        <end position="969"/>
    </location>
</feature>